<feature type="transmembrane region" description="Helical" evidence="1">
    <location>
        <begin position="229"/>
        <end position="248"/>
    </location>
</feature>
<evidence type="ECO:0000313" key="3">
    <source>
        <dbReference type="Proteomes" id="UP000053328"/>
    </source>
</evidence>
<keyword evidence="1" id="KW-1133">Transmembrane helix</keyword>
<keyword evidence="1" id="KW-0812">Transmembrane</keyword>
<dbReference type="OrthoDB" id="2224262at2759"/>
<evidence type="ECO:0000256" key="1">
    <source>
        <dbReference type="SAM" id="Phobius"/>
    </source>
</evidence>
<feature type="transmembrane region" description="Helical" evidence="1">
    <location>
        <begin position="197"/>
        <end position="217"/>
    </location>
</feature>
<gene>
    <name evidence="2" type="ORF">PV08_08528</name>
</gene>
<accession>A0A0D2B3T6</accession>
<dbReference type="Proteomes" id="UP000053328">
    <property type="component" value="Unassembled WGS sequence"/>
</dbReference>
<dbReference type="InterPro" id="IPR007251">
    <property type="entry name" value="Iron_permease_Fet4"/>
</dbReference>
<keyword evidence="1" id="KW-0472">Membrane</keyword>
<organism evidence="2 3">
    <name type="scientific">Exophiala spinifera</name>
    <dbReference type="NCBI Taxonomy" id="91928"/>
    <lineage>
        <taxon>Eukaryota</taxon>
        <taxon>Fungi</taxon>
        <taxon>Dikarya</taxon>
        <taxon>Ascomycota</taxon>
        <taxon>Pezizomycotina</taxon>
        <taxon>Eurotiomycetes</taxon>
        <taxon>Chaetothyriomycetidae</taxon>
        <taxon>Chaetothyriales</taxon>
        <taxon>Herpotrichiellaceae</taxon>
        <taxon>Exophiala</taxon>
    </lineage>
</organism>
<keyword evidence="3" id="KW-1185">Reference proteome</keyword>
<evidence type="ECO:0008006" key="4">
    <source>
        <dbReference type="Google" id="ProtNLM"/>
    </source>
</evidence>
<sequence>MAYVIKALSSPGSRKPVTRAATTQIVARAGTQSPENELGLQVDGVSRVSTHDALDGEKPRLLDRYLDAVVTASGSSLALLTTACLILLWAFMGIRYGHSEDWQVVISDVQAVFCYIFDSLLVRQQLNSYDRSIRISVTLVSRSGSVRRMLRQVANCELGTGISTRDMARDPQIQSEWSAGHNQEDWISRTISFVGRLFGHVVTLILFWIGIFVWLAFGDYCHWDVHWQLYINSATSALMMLCFALIACTREQTRARTAAYLNRICDLDVSIERRLRQITQDTIAHDEATIYPQKVNRLQRAISYYADLVGTLVGIALLTSIMAIWIAIGPSLHFSSNWWLIIGTYAGLIGMHDGFVLHNIQLQLNRHEDSVMADLVNEDSGNLAVAGLTKDSPAPSASAIATPKPKSSITQSLSCRLSSICAHEYSVIFGIIVIVGLIIAATALNWSVTGQLLCNIPPSIIETFVMMALITSNELDDKRQYDRLGELVAAREMLATWLDGIEVAGDLEPEQLAQVLKTA</sequence>
<evidence type="ECO:0000313" key="2">
    <source>
        <dbReference type="EMBL" id="KIW13340.1"/>
    </source>
</evidence>
<dbReference type="STRING" id="91928.A0A0D2B3T6"/>
<dbReference type="HOGENOM" id="CLU_028340_0_0_1"/>
<feature type="transmembrane region" description="Helical" evidence="1">
    <location>
        <begin position="338"/>
        <end position="357"/>
    </location>
</feature>
<feature type="transmembrane region" description="Helical" evidence="1">
    <location>
        <begin position="68"/>
        <end position="92"/>
    </location>
</feature>
<protein>
    <recommendedName>
        <fullName evidence="4">Low affinity iron permease</fullName>
    </recommendedName>
</protein>
<name>A0A0D2B3T6_9EURO</name>
<feature type="transmembrane region" description="Helical" evidence="1">
    <location>
        <begin position="304"/>
        <end position="326"/>
    </location>
</feature>
<dbReference type="GO" id="GO:0055085">
    <property type="term" value="P:transmembrane transport"/>
    <property type="evidence" value="ECO:0007669"/>
    <property type="project" value="InterPro"/>
</dbReference>
<dbReference type="GeneID" id="27335611"/>
<feature type="transmembrane region" description="Helical" evidence="1">
    <location>
        <begin position="425"/>
        <end position="444"/>
    </location>
</feature>
<reference evidence="2 3" key="1">
    <citation type="submission" date="2015-01" db="EMBL/GenBank/DDBJ databases">
        <title>The Genome Sequence of Exophiala spinifera CBS89968.</title>
        <authorList>
            <consortium name="The Broad Institute Genomics Platform"/>
            <person name="Cuomo C."/>
            <person name="de Hoog S."/>
            <person name="Gorbushina A."/>
            <person name="Stielow B."/>
            <person name="Teixiera M."/>
            <person name="Abouelleil A."/>
            <person name="Chapman S.B."/>
            <person name="Priest M."/>
            <person name="Young S.K."/>
            <person name="Wortman J."/>
            <person name="Nusbaum C."/>
            <person name="Birren B."/>
        </authorList>
    </citation>
    <scope>NUCLEOTIDE SEQUENCE [LARGE SCALE GENOMIC DNA]</scope>
    <source>
        <strain evidence="2 3">CBS 89968</strain>
    </source>
</reference>
<dbReference type="RefSeq" id="XP_016233556.1">
    <property type="nucleotide sequence ID" value="XM_016382853.1"/>
</dbReference>
<proteinExistence type="predicted"/>
<dbReference type="AlphaFoldDB" id="A0A0D2B3T6"/>
<dbReference type="EMBL" id="KN847497">
    <property type="protein sequence ID" value="KIW13340.1"/>
    <property type="molecule type" value="Genomic_DNA"/>
</dbReference>
<dbReference type="VEuPathDB" id="FungiDB:PV08_08528"/>
<dbReference type="Pfam" id="PF04120">
    <property type="entry name" value="Iron_permease"/>
    <property type="match status" value="2"/>
</dbReference>